<reference evidence="2 3" key="1">
    <citation type="submission" date="2021-01" db="EMBL/GenBank/DDBJ databases">
        <title>Isolation and description of Catonella massiliensis sp. nov., a novel Catonella species, isolated from a stable periodontitis subject.</title>
        <authorList>
            <person name="Antezack A."/>
            <person name="Boxberger M."/>
            <person name="La Scola B."/>
            <person name="Monnet-Corti V."/>
        </authorList>
    </citation>
    <scope>NUCLEOTIDE SEQUENCE [LARGE SCALE GENOMIC DNA]</scope>
    <source>
        <strain evidence="2 3">Marseille-Q4567</strain>
    </source>
</reference>
<feature type="signal peptide" evidence="1">
    <location>
        <begin position="1"/>
        <end position="25"/>
    </location>
</feature>
<comment type="caution">
    <text evidence="2">The sequence shown here is derived from an EMBL/GenBank/DDBJ whole genome shotgun (WGS) entry which is preliminary data.</text>
</comment>
<protein>
    <submittedName>
        <fullName evidence="2">Uncharacterized protein</fullName>
    </submittedName>
</protein>
<evidence type="ECO:0000313" key="2">
    <source>
        <dbReference type="EMBL" id="MBK5896452.1"/>
    </source>
</evidence>
<keyword evidence="1" id="KW-0732">Signal</keyword>
<accession>A0ABS1IX27</accession>
<evidence type="ECO:0000256" key="1">
    <source>
        <dbReference type="SAM" id="SignalP"/>
    </source>
</evidence>
<dbReference type="Proteomes" id="UP000604730">
    <property type="component" value="Unassembled WGS sequence"/>
</dbReference>
<proteinExistence type="predicted"/>
<dbReference type="EMBL" id="JAEPRJ010000001">
    <property type="protein sequence ID" value="MBK5896452.1"/>
    <property type="molecule type" value="Genomic_DNA"/>
</dbReference>
<sequence length="572" mass="59685">MNFKKTIAKSLVVAMALGMVPVANLQTAKAAATFTFKGTEGTATVNGAKFWGIAKEDKKGGKDSVEIGGKKYKITNVQDIAGMIDVYAALKGKAGIIAAGDTPTPDSNWNVLSLDAADNTFKVQFVASTSAVKGTKPANALGGEFGYLFATKGKKGAEEEVNLKTDAEKVEVKLNDGNWQTFKAFIGGEPSADTVNTKLRALGQSGSSLSFRIMGTNTAWASKESKLKIATQGNAPAAKVDVTKETTSIKNGVEWQVVEAGAAADATKWKLSTSKKGLTLDELKLDATKDQDLLVRTGATAKKIASKVGRVTLKKPESALTVGTSNEITGTGAAINVGGKTGVIVSSTLAYDITKGLLLQNVSNKDIEYALVPSTGDTSKFKWSVLKASKDPVKKPTKANLKYSKDEKANTWTEGKTKLFLRLSGVKQDKNGVATRSGVSAGAIIKIANIAQNVTFESGSSSDTVKSTINASATTAAIQIATGTAATFTINAKVDKVVNPKGGSPKVKVVKALPKGVTYKVGKVDGATGKFTITVNVSNKAFTGAEISADAEYGLTYEGANSGFKITFAKKN</sequence>
<gene>
    <name evidence="2" type="ORF">JJN12_01450</name>
</gene>
<keyword evidence="3" id="KW-1185">Reference proteome</keyword>
<name>A0ABS1IX27_9FIRM</name>
<dbReference type="RefSeq" id="WP_208428022.1">
    <property type="nucleotide sequence ID" value="NZ_JAEPRJ010000001.1"/>
</dbReference>
<organism evidence="2 3">
    <name type="scientific">Catonella massiliensis</name>
    <dbReference type="NCBI Taxonomy" id="2799636"/>
    <lineage>
        <taxon>Bacteria</taxon>
        <taxon>Bacillati</taxon>
        <taxon>Bacillota</taxon>
        <taxon>Clostridia</taxon>
        <taxon>Lachnospirales</taxon>
        <taxon>Lachnospiraceae</taxon>
        <taxon>Catonella</taxon>
    </lineage>
</organism>
<evidence type="ECO:0000313" key="3">
    <source>
        <dbReference type="Proteomes" id="UP000604730"/>
    </source>
</evidence>
<feature type="chain" id="PRO_5045210473" evidence="1">
    <location>
        <begin position="26"/>
        <end position="572"/>
    </location>
</feature>